<dbReference type="Proteomes" id="UP000837857">
    <property type="component" value="Chromosome 28"/>
</dbReference>
<proteinExistence type="predicted"/>
<protein>
    <submittedName>
        <fullName evidence="4">Uncharacterized protein</fullName>
    </submittedName>
</protein>
<dbReference type="PANTHER" id="PTHR48051">
    <property type="match status" value="1"/>
</dbReference>
<dbReference type="EMBL" id="OW152840">
    <property type="protein sequence ID" value="CAH2061934.1"/>
    <property type="molecule type" value="Genomic_DNA"/>
</dbReference>
<dbReference type="InterPro" id="IPR050216">
    <property type="entry name" value="LRR_domain-containing"/>
</dbReference>
<evidence type="ECO:0000313" key="5">
    <source>
        <dbReference type="Proteomes" id="UP000837857"/>
    </source>
</evidence>
<evidence type="ECO:0000256" key="3">
    <source>
        <dbReference type="SAM" id="MobiDB-lite"/>
    </source>
</evidence>
<feature type="compositionally biased region" description="Polar residues" evidence="3">
    <location>
        <begin position="166"/>
        <end position="178"/>
    </location>
</feature>
<dbReference type="InterPro" id="IPR032675">
    <property type="entry name" value="LRR_dom_sf"/>
</dbReference>
<organism evidence="4 5">
    <name type="scientific">Iphiclides podalirius</name>
    <name type="common">scarce swallowtail</name>
    <dbReference type="NCBI Taxonomy" id="110791"/>
    <lineage>
        <taxon>Eukaryota</taxon>
        <taxon>Metazoa</taxon>
        <taxon>Ecdysozoa</taxon>
        <taxon>Arthropoda</taxon>
        <taxon>Hexapoda</taxon>
        <taxon>Insecta</taxon>
        <taxon>Pterygota</taxon>
        <taxon>Neoptera</taxon>
        <taxon>Endopterygota</taxon>
        <taxon>Lepidoptera</taxon>
        <taxon>Glossata</taxon>
        <taxon>Ditrysia</taxon>
        <taxon>Papilionoidea</taxon>
        <taxon>Papilionidae</taxon>
        <taxon>Papilioninae</taxon>
        <taxon>Iphiclides</taxon>
    </lineage>
</organism>
<gene>
    <name evidence="4" type="ORF">IPOD504_LOCUS11573</name>
</gene>
<evidence type="ECO:0000313" key="4">
    <source>
        <dbReference type="EMBL" id="CAH2061934.1"/>
    </source>
</evidence>
<reference evidence="4" key="1">
    <citation type="submission" date="2022-03" db="EMBL/GenBank/DDBJ databases">
        <authorList>
            <person name="Martin H S."/>
        </authorList>
    </citation>
    <scope>NUCLEOTIDE SEQUENCE</scope>
</reference>
<keyword evidence="1" id="KW-0433">Leucine-rich repeat</keyword>
<dbReference type="Gene3D" id="3.80.10.10">
    <property type="entry name" value="Ribonuclease Inhibitor"/>
    <property type="match status" value="1"/>
</dbReference>
<name>A0ABN8IMJ4_9NEOP</name>
<evidence type="ECO:0000256" key="1">
    <source>
        <dbReference type="ARBA" id="ARBA00022614"/>
    </source>
</evidence>
<accession>A0ABN8IMJ4</accession>
<sequence>MTALQKLRWLTLEYNYIEILPKSMDKMESLVHCNLRHNQIREFPASIMKCPDLMFLQLNHNLISTMPPNFDTRSLTMLEMIDMRLNPICDMPHPEYPLVRFSEEITPNPQPSGSRVHATQALAVNATALRLPAVPAPRHGDPVVLKPGPEMDLDASSIESSEDWENSVNSSELDVQYQSDEERAENEAIGMVLPDLSRYASTAS</sequence>
<keyword evidence="5" id="KW-1185">Reference proteome</keyword>
<feature type="non-terminal residue" evidence="4">
    <location>
        <position position="204"/>
    </location>
</feature>
<feature type="region of interest" description="Disordered" evidence="3">
    <location>
        <begin position="140"/>
        <end position="204"/>
    </location>
</feature>
<keyword evidence="2" id="KW-0677">Repeat</keyword>
<dbReference type="PANTHER" id="PTHR48051:SF1">
    <property type="entry name" value="RAS SUPPRESSOR PROTEIN 1"/>
    <property type="match status" value="1"/>
</dbReference>
<evidence type="ECO:0000256" key="2">
    <source>
        <dbReference type="ARBA" id="ARBA00022737"/>
    </source>
</evidence>
<dbReference type="SUPFAM" id="SSF52075">
    <property type="entry name" value="Outer arm dynein light chain 1"/>
    <property type="match status" value="1"/>
</dbReference>